<organism evidence="10 11">
    <name type="scientific">Thiosulfativibrio zosterae</name>
    <dbReference type="NCBI Taxonomy" id="2675053"/>
    <lineage>
        <taxon>Bacteria</taxon>
        <taxon>Pseudomonadati</taxon>
        <taxon>Pseudomonadota</taxon>
        <taxon>Gammaproteobacteria</taxon>
        <taxon>Thiotrichales</taxon>
        <taxon>Piscirickettsiaceae</taxon>
        <taxon>Thiosulfativibrio</taxon>
    </lineage>
</organism>
<evidence type="ECO:0000256" key="6">
    <source>
        <dbReference type="ARBA" id="ARBA00023136"/>
    </source>
</evidence>
<dbReference type="Pfam" id="PF07885">
    <property type="entry name" value="Ion_trans_2"/>
    <property type="match status" value="1"/>
</dbReference>
<dbReference type="RefSeq" id="WP_173291234.1">
    <property type="nucleotide sequence ID" value="NZ_AP021888.1"/>
</dbReference>
<dbReference type="AlphaFoldDB" id="A0A6F8PMU1"/>
<accession>A0A6F8PMU1</accession>
<dbReference type="GO" id="GO:0005249">
    <property type="term" value="F:voltage-gated potassium channel activity"/>
    <property type="evidence" value="ECO:0007669"/>
    <property type="project" value="InterPro"/>
</dbReference>
<dbReference type="Proteomes" id="UP000501466">
    <property type="component" value="Chromosome"/>
</dbReference>
<comment type="subcellular location">
    <subcellularLocation>
        <location evidence="1">Membrane</location>
        <topology evidence="1">Multi-pass membrane protein</topology>
    </subcellularLocation>
</comment>
<dbReference type="InterPro" id="IPR028325">
    <property type="entry name" value="VG_K_chnl"/>
</dbReference>
<dbReference type="Gene3D" id="1.20.120.350">
    <property type="entry name" value="Voltage-gated potassium channels. Chain C"/>
    <property type="match status" value="1"/>
</dbReference>
<dbReference type="GO" id="GO:0008076">
    <property type="term" value="C:voltage-gated potassium channel complex"/>
    <property type="evidence" value="ECO:0007669"/>
    <property type="project" value="InterPro"/>
</dbReference>
<keyword evidence="2" id="KW-0813">Transport</keyword>
<dbReference type="PANTHER" id="PTHR11537:SF254">
    <property type="entry name" value="POTASSIUM VOLTAGE-GATED CHANNEL PROTEIN SHAB"/>
    <property type="match status" value="1"/>
</dbReference>
<feature type="transmembrane region" description="Helical" evidence="8">
    <location>
        <begin position="139"/>
        <end position="160"/>
    </location>
</feature>
<proteinExistence type="predicted"/>
<keyword evidence="7" id="KW-0407">Ion channel</keyword>
<dbReference type="Gene3D" id="1.10.287.70">
    <property type="match status" value="1"/>
</dbReference>
<dbReference type="PANTHER" id="PTHR11537">
    <property type="entry name" value="VOLTAGE-GATED POTASSIUM CHANNEL"/>
    <property type="match status" value="1"/>
</dbReference>
<feature type="transmembrane region" description="Helical" evidence="8">
    <location>
        <begin position="193"/>
        <end position="218"/>
    </location>
</feature>
<protein>
    <recommendedName>
        <fullName evidence="9">Potassium channel domain-containing protein</fullName>
    </recommendedName>
</protein>
<evidence type="ECO:0000256" key="2">
    <source>
        <dbReference type="ARBA" id="ARBA00022448"/>
    </source>
</evidence>
<dbReference type="InterPro" id="IPR027359">
    <property type="entry name" value="Volt_channel_dom_sf"/>
</dbReference>
<evidence type="ECO:0000313" key="10">
    <source>
        <dbReference type="EMBL" id="BBP43431.1"/>
    </source>
</evidence>
<evidence type="ECO:0000256" key="1">
    <source>
        <dbReference type="ARBA" id="ARBA00004141"/>
    </source>
</evidence>
<reference evidence="11" key="1">
    <citation type="submission" date="2019-11" db="EMBL/GenBank/DDBJ databases">
        <title>Isolation and characterization of two novel species in the genus Thiomicrorhabdus.</title>
        <authorList>
            <person name="Mochizuki J."/>
            <person name="Kojima H."/>
            <person name="Fukui M."/>
        </authorList>
    </citation>
    <scope>NUCLEOTIDE SEQUENCE [LARGE SCALE GENOMIC DNA]</scope>
    <source>
        <strain evidence="11">AkT22</strain>
    </source>
</reference>
<keyword evidence="5" id="KW-0406">Ion transport</keyword>
<evidence type="ECO:0000256" key="3">
    <source>
        <dbReference type="ARBA" id="ARBA00022692"/>
    </source>
</evidence>
<feature type="domain" description="Potassium channel" evidence="9">
    <location>
        <begin position="147"/>
        <end position="217"/>
    </location>
</feature>
<dbReference type="GO" id="GO:0001508">
    <property type="term" value="P:action potential"/>
    <property type="evidence" value="ECO:0007669"/>
    <property type="project" value="TreeGrafter"/>
</dbReference>
<gene>
    <name evidence="10" type="ORF">THMIRHAT_11770</name>
</gene>
<name>A0A6F8PMU1_9GAMM</name>
<keyword evidence="3 8" id="KW-0812">Transmembrane</keyword>
<dbReference type="EMBL" id="AP021888">
    <property type="protein sequence ID" value="BBP43431.1"/>
    <property type="molecule type" value="Genomic_DNA"/>
</dbReference>
<evidence type="ECO:0000256" key="8">
    <source>
        <dbReference type="SAM" id="Phobius"/>
    </source>
</evidence>
<dbReference type="KEGG" id="tzo:THMIRHAT_11770"/>
<keyword evidence="6 8" id="KW-0472">Membrane</keyword>
<evidence type="ECO:0000259" key="9">
    <source>
        <dbReference type="Pfam" id="PF07885"/>
    </source>
</evidence>
<evidence type="ECO:0000313" key="11">
    <source>
        <dbReference type="Proteomes" id="UP000501466"/>
    </source>
</evidence>
<evidence type="ECO:0000256" key="5">
    <source>
        <dbReference type="ARBA" id="ARBA00023065"/>
    </source>
</evidence>
<feature type="transmembrane region" description="Helical" evidence="8">
    <location>
        <begin position="58"/>
        <end position="77"/>
    </location>
</feature>
<feature type="transmembrane region" description="Helical" evidence="8">
    <location>
        <begin position="84"/>
        <end position="101"/>
    </location>
</feature>
<evidence type="ECO:0000256" key="4">
    <source>
        <dbReference type="ARBA" id="ARBA00022989"/>
    </source>
</evidence>
<dbReference type="SUPFAM" id="SSF81324">
    <property type="entry name" value="Voltage-gated potassium channels"/>
    <property type="match status" value="1"/>
</dbReference>
<evidence type="ECO:0000256" key="7">
    <source>
        <dbReference type="ARBA" id="ARBA00023303"/>
    </source>
</evidence>
<feature type="transmembrane region" description="Helical" evidence="8">
    <location>
        <begin position="28"/>
        <end position="46"/>
    </location>
</feature>
<sequence>MAINYKALLGVAGVHANENDRAQRFGTLFSYLVLLALLGVVVQLILDYSEVHFNGIWLSLAVWWIFFAEFVVSLSLVDQKVRYIRHNWLNLVIIFLAFPWMEWGGDWAVIFRALRLILFVRVLVTVIEDVVAILRRNSFGRVLAAAVVFVVISAAIFSAIEDKPFTSGLWYALVTITTVGYGDVVPLTDNGRFYGAFLIIFGVVLFSLLTANISAFLVGAEQKKMESEILKYVQLTEQRMAEQSKRHEQMLESMLKEIDDRLIVLEKKIHEKQTETLQNHLKSIEQHLKDRSR</sequence>
<dbReference type="InterPro" id="IPR013099">
    <property type="entry name" value="K_chnl_dom"/>
</dbReference>
<keyword evidence="11" id="KW-1185">Reference proteome</keyword>
<keyword evidence="4 8" id="KW-1133">Transmembrane helix</keyword>